<sequence length="156" mass="17690">MEECSGTQADKGLLSSGGFQGFPGLTSSRQTVKRNRKSHGRFSWPDLLVGYVTLPTFQWPELHHMASPVTVYGKRSPVVWPGRKENPLDEVVSAISWKESWPFGQNVVSGGVDWRWTVPRPRQEGVPTDANSTQRYKQSGLESKWSWLQNLWLFVS</sequence>
<keyword evidence="3" id="KW-1185">Reference proteome</keyword>
<protein>
    <submittedName>
        <fullName evidence="2">Uncharacterized protein</fullName>
    </submittedName>
</protein>
<gene>
    <name evidence="2" type="ORF">HJG63_011656</name>
</gene>
<accession>A0A7J8GAF1</accession>
<name>A0A7J8GAF1_ROUAE</name>
<organism evidence="2 3">
    <name type="scientific">Rousettus aegyptiacus</name>
    <name type="common">Egyptian fruit bat</name>
    <name type="synonym">Pteropus aegyptiacus</name>
    <dbReference type="NCBI Taxonomy" id="9407"/>
    <lineage>
        <taxon>Eukaryota</taxon>
        <taxon>Metazoa</taxon>
        <taxon>Chordata</taxon>
        <taxon>Craniata</taxon>
        <taxon>Vertebrata</taxon>
        <taxon>Euteleostomi</taxon>
        <taxon>Mammalia</taxon>
        <taxon>Eutheria</taxon>
        <taxon>Laurasiatheria</taxon>
        <taxon>Chiroptera</taxon>
        <taxon>Yinpterochiroptera</taxon>
        <taxon>Pteropodoidea</taxon>
        <taxon>Pteropodidae</taxon>
        <taxon>Rousettinae</taxon>
        <taxon>Rousettus</taxon>
    </lineage>
</organism>
<proteinExistence type="predicted"/>
<dbReference type="Proteomes" id="UP000593571">
    <property type="component" value="Unassembled WGS sequence"/>
</dbReference>
<reference evidence="2 3" key="1">
    <citation type="journal article" date="2020" name="Nature">
        <title>Six reference-quality genomes reveal evolution of bat adaptations.</title>
        <authorList>
            <person name="Jebb D."/>
            <person name="Huang Z."/>
            <person name="Pippel M."/>
            <person name="Hughes G.M."/>
            <person name="Lavrichenko K."/>
            <person name="Devanna P."/>
            <person name="Winkler S."/>
            <person name="Jermiin L.S."/>
            <person name="Skirmuntt E.C."/>
            <person name="Katzourakis A."/>
            <person name="Burkitt-Gray L."/>
            <person name="Ray D.A."/>
            <person name="Sullivan K.A.M."/>
            <person name="Roscito J.G."/>
            <person name="Kirilenko B.M."/>
            <person name="Davalos L.M."/>
            <person name="Corthals A.P."/>
            <person name="Power M.L."/>
            <person name="Jones G."/>
            <person name="Ransome R.D."/>
            <person name="Dechmann D.K.N."/>
            <person name="Locatelli A.G."/>
            <person name="Puechmaille S.J."/>
            <person name="Fedrigo O."/>
            <person name="Jarvis E.D."/>
            <person name="Hiller M."/>
            <person name="Vernes S.C."/>
            <person name="Myers E.W."/>
            <person name="Teeling E.C."/>
        </authorList>
    </citation>
    <scope>NUCLEOTIDE SEQUENCE [LARGE SCALE GENOMIC DNA]</scope>
    <source>
        <strain evidence="2">MRouAeg1</strain>
        <tissue evidence="2">Muscle</tissue>
    </source>
</reference>
<dbReference type="EMBL" id="JACASE010000006">
    <property type="protein sequence ID" value="KAF6457084.1"/>
    <property type="molecule type" value="Genomic_DNA"/>
</dbReference>
<feature type="region of interest" description="Disordered" evidence="1">
    <location>
        <begin position="1"/>
        <end position="36"/>
    </location>
</feature>
<evidence type="ECO:0000313" key="2">
    <source>
        <dbReference type="EMBL" id="KAF6457084.1"/>
    </source>
</evidence>
<evidence type="ECO:0000313" key="3">
    <source>
        <dbReference type="Proteomes" id="UP000593571"/>
    </source>
</evidence>
<comment type="caution">
    <text evidence="2">The sequence shown here is derived from an EMBL/GenBank/DDBJ whole genome shotgun (WGS) entry which is preliminary data.</text>
</comment>
<dbReference type="AlphaFoldDB" id="A0A7J8GAF1"/>
<evidence type="ECO:0000256" key="1">
    <source>
        <dbReference type="SAM" id="MobiDB-lite"/>
    </source>
</evidence>